<dbReference type="AlphaFoldDB" id="A0A0P8XUH0"/>
<proteinExistence type="predicted"/>
<feature type="region of interest" description="Disordered" evidence="1">
    <location>
        <begin position="21"/>
        <end position="41"/>
    </location>
</feature>
<keyword evidence="4" id="KW-1185">Reference proteome</keyword>
<reference evidence="3" key="3">
    <citation type="submission" date="2015-10" db="EMBL/GenBank/DDBJ databases">
        <authorList>
            <consortium name="FlyBase"/>
        </authorList>
    </citation>
    <scope>NUCLEOTIDE SEQUENCE</scope>
    <source>
        <strain evidence="3">TSC#14024-0371.13</strain>
    </source>
</reference>
<dbReference type="EMBL" id="CH902618">
    <property type="protein sequence ID" value="KPU78374.1"/>
    <property type="molecule type" value="Genomic_DNA"/>
</dbReference>
<dbReference type="EMBL" id="CH902618">
    <property type="protein sequence ID" value="KPU78373.1"/>
    <property type="molecule type" value="Genomic_DNA"/>
</dbReference>
<feature type="compositionally biased region" description="Basic residues" evidence="1">
    <location>
        <begin position="21"/>
        <end position="32"/>
    </location>
</feature>
<name>A0A0P8XUH0_DROAN</name>
<organism evidence="3 4">
    <name type="scientific">Drosophila ananassae</name>
    <name type="common">Fruit fly</name>
    <dbReference type="NCBI Taxonomy" id="7217"/>
    <lineage>
        <taxon>Eukaryota</taxon>
        <taxon>Metazoa</taxon>
        <taxon>Ecdysozoa</taxon>
        <taxon>Arthropoda</taxon>
        <taxon>Hexapoda</taxon>
        <taxon>Insecta</taxon>
        <taxon>Pterygota</taxon>
        <taxon>Neoptera</taxon>
        <taxon>Endopterygota</taxon>
        <taxon>Diptera</taxon>
        <taxon>Brachycera</taxon>
        <taxon>Muscomorpha</taxon>
        <taxon>Ephydroidea</taxon>
        <taxon>Drosophilidae</taxon>
        <taxon>Drosophila</taxon>
        <taxon>Sophophora</taxon>
    </lineage>
</organism>
<accession>A0A0P8XUH0</accession>
<evidence type="ECO:0000313" key="2">
    <source>
        <dbReference type="EMBL" id="KPU78373.1"/>
    </source>
</evidence>
<feature type="region of interest" description="Disordered" evidence="1">
    <location>
        <begin position="105"/>
        <end position="125"/>
    </location>
</feature>
<evidence type="ECO:0000313" key="4">
    <source>
        <dbReference type="Proteomes" id="UP000007801"/>
    </source>
</evidence>
<dbReference type="Proteomes" id="UP000007801">
    <property type="component" value="Unassembled WGS sequence"/>
</dbReference>
<reference evidence="3" key="2">
    <citation type="journal article" date="2008" name="Bioinformatics">
        <title>Assembly reconciliation.</title>
        <authorList>
            <person name="Zimin A.V."/>
            <person name="Smith D.R."/>
            <person name="Sutton G."/>
            <person name="Yorke J.A."/>
        </authorList>
    </citation>
    <scope>NUCLEOTIDE SEQUENCE</scope>
    <source>
        <strain evidence="3">TSC#14024-0371.13</strain>
    </source>
</reference>
<gene>
    <name evidence="3" type="primary">Dana\GF26843</name>
    <name evidence="3" type="ORF">GF26843</name>
</gene>
<evidence type="ECO:0000256" key="1">
    <source>
        <dbReference type="SAM" id="MobiDB-lite"/>
    </source>
</evidence>
<protein>
    <submittedName>
        <fullName evidence="2">Uncharacterized protein, isoform A</fullName>
    </submittedName>
    <submittedName>
        <fullName evidence="3">Uncharacterized protein, isoform B</fullName>
    </submittedName>
</protein>
<sequence length="125" mass="14088">MRSARRWMSYQMYGPFCGNKCSKHPQKRHQRRPPSTSSFDFSFGHKVQARKYSVMQNAFVQRSVGLAGGAQGRMGGDRRRPLNIERSFGIRLGIQNAVHFLPVDGSKNSPTLHRRVNGAERAANG</sequence>
<reference evidence="3 4" key="1">
    <citation type="journal article" date="2007" name="Nature">
        <title>Evolution of genes and genomes on the Drosophila phylogeny.</title>
        <authorList>
            <consortium name="Drosophila 12 Genomes Consortium"/>
            <person name="Clark A.G."/>
            <person name="Eisen M.B."/>
            <person name="Smith D.R."/>
            <person name="Bergman C.M."/>
            <person name="Oliver B."/>
            <person name="Markow T.A."/>
            <person name="Kaufman T.C."/>
            <person name="Kellis M."/>
            <person name="Gelbart W."/>
            <person name="Iyer V.N."/>
            <person name="Pollard D.A."/>
            <person name="Sackton T.B."/>
            <person name="Larracuente A.M."/>
            <person name="Singh N.D."/>
            <person name="Abad J.P."/>
            <person name="Abt D.N."/>
            <person name="Adryan B."/>
            <person name="Aguade M."/>
            <person name="Akashi H."/>
            <person name="Anderson W.W."/>
            <person name="Aquadro C.F."/>
            <person name="Ardell D.H."/>
            <person name="Arguello R."/>
            <person name="Artieri C.G."/>
            <person name="Barbash D.A."/>
            <person name="Barker D."/>
            <person name="Barsanti P."/>
            <person name="Batterham P."/>
            <person name="Batzoglou S."/>
            <person name="Begun D."/>
            <person name="Bhutkar A."/>
            <person name="Blanco E."/>
            <person name="Bosak S.A."/>
            <person name="Bradley R.K."/>
            <person name="Brand A.D."/>
            <person name="Brent M.R."/>
            <person name="Brooks A.N."/>
            <person name="Brown R.H."/>
            <person name="Butlin R.K."/>
            <person name="Caggese C."/>
            <person name="Calvi B.R."/>
            <person name="Bernardo de Carvalho A."/>
            <person name="Caspi A."/>
            <person name="Castrezana S."/>
            <person name="Celniker S.E."/>
            <person name="Chang J.L."/>
            <person name="Chapple C."/>
            <person name="Chatterji S."/>
            <person name="Chinwalla A."/>
            <person name="Civetta A."/>
            <person name="Clifton S.W."/>
            <person name="Comeron J.M."/>
            <person name="Costello J.C."/>
            <person name="Coyne J.A."/>
            <person name="Daub J."/>
            <person name="David R.G."/>
            <person name="Delcher A.L."/>
            <person name="Delehaunty K."/>
            <person name="Do C.B."/>
            <person name="Ebling H."/>
            <person name="Edwards K."/>
            <person name="Eickbush T."/>
            <person name="Evans J.D."/>
            <person name="Filipski A."/>
            <person name="Findeiss S."/>
            <person name="Freyhult E."/>
            <person name="Fulton L."/>
            <person name="Fulton R."/>
            <person name="Garcia A.C."/>
            <person name="Gardiner A."/>
            <person name="Garfield D.A."/>
            <person name="Garvin B.E."/>
            <person name="Gibson G."/>
            <person name="Gilbert D."/>
            <person name="Gnerre S."/>
            <person name="Godfrey J."/>
            <person name="Good R."/>
            <person name="Gotea V."/>
            <person name="Gravely B."/>
            <person name="Greenberg A.J."/>
            <person name="Griffiths-Jones S."/>
            <person name="Gross S."/>
            <person name="Guigo R."/>
            <person name="Gustafson E.A."/>
            <person name="Haerty W."/>
            <person name="Hahn M.W."/>
            <person name="Halligan D.L."/>
            <person name="Halpern A.L."/>
            <person name="Halter G.M."/>
            <person name="Han M.V."/>
            <person name="Heger A."/>
            <person name="Hillier L."/>
            <person name="Hinrichs A.S."/>
            <person name="Holmes I."/>
            <person name="Hoskins R.A."/>
            <person name="Hubisz M.J."/>
            <person name="Hultmark D."/>
            <person name="Huntley M.A."/>
            <person name="Jaffe D.B."/>
            <person name="Jagadeeshan S."/>
            <person name="Jeck W.R."/>
            <person name="Johnson J."/>
            <person name="Jones C.D."/>
            <person name="Jordan W.C."/>
            <person name="Karpen G.H."/>
            <person name="Kataoka E."/>
            <person name="Keightley P.D."/>
            <person name="Kheradpour P."/>
            <person name="Kirkness E.F."/>
            <person name="Koerich L.B."/>
            <person name="Kristiansen K."/>
            <person name="Kudrna D."/>
            <person name="Kulathinal R.J."/>
            <person name="Kumar S."/>
            <person name="Kwok R."/>
            <person name="Lander E."/>
            <person name="Langley C.H."/>
            <person name="Lapoint R."/>
            <person name="Lazzaro B.P."/>
            <person name="Lee S.J."/>
            <person name="Levesque L."/>
            <person name="Li R."/>
            <person name="Lin C.F."/>
            <person name="Lin M.F."/>
            <person name="Lindblad-Toh K."/>
            <person name="Llopart A."/>
            <person name="Long M."/>
            <person name="Low L."/>
            <person name="Lozovsky E."/>
            <person name="Lu J."/>
            <person name="Luo M."/>
            <person name="Machado C.A."/>
            <person name="Makalowski W."/>
            <person name="Marzo M."/>
            <person name="Matsuda M."/>
            <person name="Matzkin L."/>
            <person name="McAllister B."/>
            <person name="McBride C.S."/>
            <person name="McKernan B."/>
            <person name="McKernan K."/>
            <person name="Mendez-Lago M."/>
            <person name="Minx P."/>
            <person name="Mollenhauer M.U."/>
            <person name="Montooth K."/>
            <person name="Mount S.M."/>
            <person name="Mu X."/>
            <person name="Myers E."/>
            <person name="Negre B."/>
            <person name="Newfeld S."/>
            <person name="Nielsen R."/>
            <person name="Noor M.A."/>
            <person name="O'Grady P."/>
            <person name="Pachter L."/>
            <person name="Papaceit M."/>
            <person name="Parisi M.J."/>
            <person name="Parisi M."/>
            <person name="Parts L."/>
            <person name="Pedersen J.S."/>
            <person name="Pesole G."/>
            <person name="Phillippy A.M."/>
            <person name="Ponting C.P."/>
            <person name="Pop M."/>
            <person name="Porcelli D."/>
            <person name="Powell J.R."/>
            <person name="Prohaska S."/>
            <person name="Pruitt K."/>
            <person name="Puig M."/>
            <person name="Quesneville H."/>
            <person name="Ram K.R."/>
            <person name="Rand D."/>
            <person name="Rasmussen M.D."/>
            <person name="Reed L.K."/>
            <person name="Reenan R."/>
            <person name="Reily A."/>
            <person name="Remington K.A."/>
            <person name="Rieger T.T."/>
            <person name="Ritchie M.G."/>
            <person name="Robin C."/>
            <person name="Rogers Y.H."/>
            <person name="Rohde C."/>
            <person name="Rozas J."/>
            <person name="Rubenfield M.J."/>
            <person name="Ruiz A."/>
            <person name="Russo S."/>
            <person name="Salzberg S.L."/>
            <person name="Sanchez-Gracia A."/>
            <person name="Saranga D.J."/>
            <person name="Sato H."/>
            <person name="Schaeffer S.W."/>
            <person name="Schatz M.C."/>
            <person name="Schlenke T."/>
            <person name="Schwartz R."/>
            <person name="Segarra C."/>
            <person name="Singh R.S."/>
            <person name="Sirot L."/>
            <person name="Sirota M."/>
            <person name="Sisneros N.B."/>
            <person name="Smith C.D."/>
            <person name="Smith T.F."/>
            <person name="Spieth J."/>
            <person name="Stage D.E."/>
            <person name="Stark A."/>
            <person name="Stephan W."/>
            <person name="Strausberg R.L."/>
            <person name="Strempel S."/>
            <person name="Sturgill D."/>
            <person name="Sutton G."/>
            <person name="Sutton G.G."/>
            <person name="Tao W."/>
            <person name="Teichmann S."/>
            <person name="Tobari Y.N."/>
            <person name="Tomimura Y."/>
            <person name="Tsolas J.M."/>
            <person name="Valente V.L."/>
            <person name="Venter E."/>
            <person name="Venter J.C."/>
            <person name="Vicario S."/>
            <person name="Vieira F.G."/>
            <person name="Vilella A.J."/>
            <person name="Villasante A."/>
            <person name="Walenz B."/>
            <person name="Wang J."/>
            <person name="Wasserman M."/>
            <person name="Watts T."/>
            <person name="Wilson D."/>
            <person name="Wilson R.K."/>
            <person name="Wing R.A."/>
            <person name="Wolfner M.F."/>
            <person name="Wong A."/>
            <person name="Wong G.K."/>
            <person name="Wu C.I."/>
            <person name="Wu G."/>
            <person name="Yamamoto D."/>
            <person name="Yang H.P."/>
            <person name="Yang S.P."/>
            <person name="Yorke J.A."/>
            <person name="Yoshida K."/>
            <person name="Zdobnov E."/>
            <person name="Zhang P."/>
            <person name="Zhang Y."/>
            <person name="Zimin A.V."/>
            <person name="Baldwin J."/>
            <person name="Abdouelleil A."/>
            <person name="Abdulkadir J."/>
            <person name="Abebe A."/>
            <person name="Abera B."/>
            <person name="Abreu J."/>
            <person name="Acer S.C."/>
            <person name="Aftuck L."/>
            <person name="Alexander A."/>
            <person name="An P."/>
            <person name="Anderson E."/>
            <person name="Anderson S."/>
            <person name="Arachi H."/>
            <person name="Azer M."/>
            <person name="Bachantsang P."/>
            <person name="Barry A."/>
            <person name="Bayul T."/>
            <person name="Berlin A."/>
            <person name="Bessette D."/>
            <person name="Bloom T."/>
            <person name="Blye J."/>
            <person name="Boguslavskiy L."/>
            <person name="Bonnet C."/>
            <person name="Boukhgalter B."/>
            <person name="Bourzgui I."/>
            <person name="Brown A."/>
            <person name="Cahill P."/>
            <person name="Channer S."/>
            <person name="Cheshatsang Y."/>
            <person name="Chuda L."/>
            <person name="Citroen M."/>
            <person name="Collymore A."/>
            <person name="Cooke P."/>
            <person name="Costello M."/>
            <person name="D'Aco K."/>
            <person name="Daza R."/>
            <person name="De Haan G."/>
            <person name="DeGray S."/>
            <person name="DeMaso C."/>
            <person name="Dhargay N."/>
            <person name="Dooley K."/>
            <person name="Dooley E."/>
            <person name="Doricent M."/>
            <person name="Dorje P."/>
            <person name="Dorjee K."/>
            <person name="Dupes A."/>
            <person name="Elong R."/>
            <person name="Falk J."/>
            <person name="Farina A."/>
            <person name="Faro S."/>
            <person name="Ferguson D."/>
            <person name="Fisher S."/>
            <person name="Foley C.D."/>
            <person name="Franke A."/>
            <person name="Friedrich D."/>
            <person name="Gadbois L."/>
            <person name="Gearin G."/>
            <person name="Gearin C.R."/>
            <person name="Giannoukos G."/>
            <person name="Goode T."/>
            <person name="Graham J."/>
            <person name="Grandbois E."/>
            <person name="Grewal S."/>
            <person name="Gyaltsen K."/>
            <person name="Hafez N."/>
            <person name="Hagos B."/>
            <person name="Hall J."/>
            <person name="Henson C."/>
            <person name="Hollinger A."/>
            <person name="Honan T."/>
            <person name="Huard M.D."/>
            <person name="Hughes L."/>
            <person name="Hurhula B."/>
            <person name="Husby M.E."/>
            <person name="Kamat A."/>
            <person name="Kanga B."/>
            <person name="Kashin S."/>
            <person name="Khazanovich D."/>
            <person name="Kisner P."/>
            <person name="Lance K."/>
            <person name="Lara M."/>
            <person name="Lee W."/>
            <person name="Lennon N."/>
            <person name="Letendre F."/>
            <person name="LeVine R."/>
            <person name="Lipovsky A."/>
            <person name="Liu X."/>
            <person name="Liu J."/>
            <person name="Liu S."/>
            <person name="Lokyitsang T."/>
            <person name="Lokyitsang Y."/>
            <person name="Lubonja R."/>
            <person name="Lui A."/>
            <person name="MacDonald P."/>
            <person name="Magnisalis V."/>
            <person name="Maru K."/>
            <person name="Matthews C."/>
            <person name="McCusker W."/>
            <person name="McDonough S."/>
            <person name="Mehta T."/>
            <person name="Meldrim J."/>
            <person name="Meneus L."/>
            <person name="Mihai O."/>
            <person name="Mihalev A."/>
            <person name="Mihova T."/>
            <person name="Mittelman R."/>
            <person name="Mlenga V."/>
            <person name="Montmayeur A."/>
            <person name="Mulrain L."/>
            <person name="Navidi A."/>
            <person name="Naylor J."/>
            <person name="Negash T."/>
            <person name="Nguyen T."/>
            <person name="Nguyen N."/>
            <person name="Nicol R."/>
            <person name="Norbu C."/>
            <person name="Norbu N."/>
            <person name="Novod N."/>
            <person name="O'Neill B."/>
            <person name="Osman S."/>
            <person name="Markiewicz E."/>
            <person name="Oyono O.L."/>
            <person name="Patti C."/>
            <person name="Phunkhang P."/>
            <person name="Pierre F."/>
            <person name="Priest M."/>
            <person name="Raghuraman S."/>
            <person name="Rege F."/>
            <person name="Reyes R."/>
            <person name="Rise C."/>
            <person name="Rogov P."/>
            <person name="Ross K."/>
            <person name="Ryan E."/>
            <person name="Settipalli S."/>
            <person name="Shea T."/>
            <person name="Sherpa N."/>
            <person name="Shi L."/>
            <person name="Shih D."/>
            <person name="Sparrow T."/>
            <person name="Spaulding J."/>
            <person name="Stalker J."/>
            <person name="Stange-Thomann N."/>
            <person name="Stavropoulos S."/>
            <person name="Stone C."/>
            <person name="Strader C."/>
            <person name="Tesfaye S."/>
            <person name="Thomson T."/>
            <person name="Thoulutsang Y."/>
            <person name="Thoulutsang D."/>
            <person name="Topham K."/>
            <person name="Topping I."/>
            <person name="Tsamla T."/>
            <person name="Vassiliev H."/>
            <person name="Vo A."/>
            <person name="Wangchuk T."/>
            <person name="Wangdi T."/>
            <person name="Weiand M."/>
            <person name="Wilkinson J."/>
            <person name="Wilson A."/>
            <person name="Yadav S."/>
            <person name="Young G."/>
            <person name="Yu Q."/>
            <person name="Zembek L."/>
            <person name="Zhong D."/>
            <person name="Zimmer A."/>
            <person name="Zwirko Z."/>
            <person name="Jaffe D.B."/>
            <person name="Alvarez P."/>
            <person name="Brockman W."/>
            <person name="Butler J."/>
            <person name="Chin C."/>
            <person name="Gnerre S."/>
            <person name="Grabherr M."/>
            <person name="Kleber M."/>
            <person name="Mauceli E."/>
            <person name="MacCallum I."/>
        </authorList>
    </citation>
    <scope>NUCLEOTIDE SEQUENCE [LARGE SCALE GENOMIC DNA]</scope>
    <source>
        <strain evidence="3">TSC#14024-0371.13</strain>
        <strain evidence="4">Tucson 14024-0371.13</strain>
    </source>
</reference>
<evidence type="ECO:0000313" key="3">
    <source>
        <dbReference type="EMBL" id="KPU78374.1"/>
    </source>
</evidence>